<evidence type="ECO:0000313" key="2">
    <source>
        <dbReference type="EMBL" id="TGO29402.1"/>
    </source>
</evidence>
<reference evidence="2 3" key="1">
    <citation type="submission" date="2017-12" db="EMBL/GenBank/DDBJ databases">
        <title>Comparative genomics of Botrytis spp.</title>
        <authorList>
            <person name="Valero-Jimenez C.A."/>
            <person name="Tapia P."/>
            <person name="Veloso J."/>
            <person name="Silva-Moreno E."/>
            <person name="Staats M."/>
            <person name="Valdes J.H."/>
            <person name="Van Kan J.A.L."/>
        </authorList>
    </citation>
    <scope>NUCLEOTIDE SEQUENCE [LARGE SCALE GENOMIC DNA]</scope>
    <source>
        <strain evidence="2 3">Bp0003</strain>
    </source>
</reference>
<proteinExistence type="predicted"/>
<dbReference type="Pfam" id="PF06985">
    <property type="entry name" value="HET"/>
    <property type="match status" value="1"/>
</dbReference>
<accession>A0A4Z1G1Y8</accession>
<dbReference type="PANTHER" id="PTHR33112">
    <property type="entry name" value="DOMAIN PROTEIN, PUTATIVE-RELATED"/>
    <property type="match status" value="1"/>
</dbReference>
<name>A0A4Z1G1Y8_9HELO</name>
<dbReference type="EMBL" id="PQXI01000015">
    <property type="protein sequence ID" value="TGO29402.1"/>
    <property type="molecule type" value="Genomic_DNA"/>
</dbReference>
<sequence length="690" mass="78251">MEMPKPAFHRACQACRSVEINSDELIKSRDMYVSAEGGCVLCALILKSFEEKGARQEDAYNVIRFATQPSMDDVGSMWESDGDRTEKVSPLRLYELTWESNRSRIEKHSSWALPNFMRESDADKKIEFSLGIYTSEDDPLAKCCIPSRPISTDVSSEETFKIITTWLQECLLNHKQCHGWGKAAQKLPTRVIDVQYTGRDPFLLESSEMYGNWIALSYCWGSSPTLKTTTQNLSHHHDMISISSLPQTMKDAVEFTRRIGYQYLWIDALCIIQDSTEDWAIESLKMASVYGNATLTIAAEAAVDTSSGIFDSTNVFRQQQHIKQCESFNFSIIGTCPHRAGKGTLYLRESLDFDRSALAGYLSKRAWALQEDLLSPRLIRFGKAQLYWRCKNQESMEVCPTRALQFDRRYLSSHNHSDFVNQTMNQNGTTLSSWYGIVDDYTTRDISVPKDVLVGISAIAKFMSEAMGQAPTTYKAGHWEHDFCQGLTWRRSHASSLPLIRHAEYIAPSWSWASISAIHMQSRRIYNNISSDEGSTFYSDAVIIWIVIETENNDPFGIVTGGFVTLEGLSLEICLHEIPSLFLDCPEGAVHVEKNAENPLFDEDLLKRHLIARECTGAHSKVLLFIVSSSSRWAINSSLDIGASRDNRNTLILESTRNAGEYQRIGCFTWAVRHGELQHQDWTVRRITII</sequence>
<gene>
    <name evidence="2" type="ORF">BPAE_0015g00460</name>
</gene>
<evidence type="ECO:0000259" key="1">
    <source>
        <dbReference type="Pfam" id="PF06985"/>
    </source>
</evidence>
<comment type="caution">
    <text evidence="2">The sequence shown here is derived from an EMBL/GenBank/DDBJ whole genome shotgun (WGS) entry which is preliminary data.</text>
</comment>
<evidence type="ECO:0000313" key="3">
    <source>
        <dbReference type="Proteomes" id="UP000297910"/>
    </source>
</evidence>
<dbReference type="AlphaFoldDB" id="A0A4Z1G1Y8"/>
<keyword evidence="3" id="KW-1185">Reference proteome</keyword>
<feature type="domain" description="Heterokaryon incompatibility" evidence="1">
    <location>
        <begin position="213"/>
        <end position="371"/>
    </location>
</feature>
<organism evidence="2 3">
    <name type="scientific">Botrytis paeoniae</name>
    <dbReference type="NCBI Taxonomy" id="278948"/>
    <lineage>
        <taxon>Eukaryota</taxon>
        <taxon>Fungi</taxon>
        <taxon>Dikarya</taxon>
        <taxon>Ascomycota</taxon>
        <taxon>Pezizomycotina</taxon>
        <taxon>Leotiomycetes</taxon>
        <taxon>Helotiales</taxon>
        <taxon>Sclerotiniaceae</taxon>
        <taxon>Botrytis</taxon>
    </lineage>
</organism>
<dbReference type="PANTHER" id="PTHR33112:SF16">
    <property type="entry name" value="HETEROKARYON INCOMPATIBILITY DOMAIN-CONTAINING PROTEIN"/>
    <property type="match status" value="1"/>
</dbReference>
<dbReference type="Proteomes" id="UP000297910">
    <property type="component" value="Unassembled WGS sequence"/>
</dbReference>
<protein>
    <recommendedName>
        <fullName evidence="1">Heterokaryon incompatibility domain-containing protein</fullName>
    </recommendedName>
</protein>
<dbReference type="InterPro" id="IPR010730">
    <property type="entry name" value="HET"/>
</dbReference>